<protein>
    <submittedName>
        <fullName evidence="4">Reverse transcriptase domain-containing protein</fullName>
    </submittedName>
</protein>
<dbReference type="InterPro" id="IPR001878">
    <property type="entry name" value="Znf_CCHC"/>
</dbReference>
<evidence type="ECO:0000313" key="4">
    <source>
        <dbReference type="EMBL" id="GJT61990.1"/>
    </source>
</evidence>
<keyword evidence="5" id="KW-1185">Reference proteome</keyword>
<dbReference type="PROSITE" id="PS50158">
    <property type="entry name" value="ZF_CCHC"/>
    <property type="match status" value="1"/>
</dbReference>
<dbReference type="GO" id="GO:0003964">
    <property type="term" value="F:RNA-directed DNA polymerase activity"/>
    <property type="evidence" value="ECO:0007669"/>
    <property type="project" value="UniProtKB-KW"/>
</dbReference>
<gene>
    <name evidence="4" type="ORF">Tco_1005523</name>
</gene>
<feature type="region of interest" description="Disordered" evidence="2">
    <location>
        <begin position="26"/>
        <end position="51"/>
    </location>
</feature>
<dbReference type="InterPro" id="IPR036875">
    <property type="entry name" value="Znf_CCHC_sf"/>
</dbReference>
<evidence type="ECO:0000313" key="5">
    <source>
        <dbReference type="Proteomes" id="UP001151760"/>
    </source>
</evidence>
<dbReference type="Proteomes" id="UP001151760">
    <property type="component" value="Unassembled WGS sequence"/>
</dbReference>
<proteinExistence type="predicted"/>
<sequence length="288" mass="32330">MPPRRLKRGAVERLMKNQVAKVIAGYERNKTNPENARGAGGAGESRPENTRGVNAPKVLGCSYKTFLNCKPRSFSGTEGIVKFAACTQEGRALMWWNGNVHTLGLSNAKRIPWSDLKRDDIEGYNNCFHELASMCPDLVTPERKKIERYVRGLLERVKENITSFKPASLHEAINMARELVEQAIQAKATRIRKATKENRKITNRTITTATSIPIINSKIEGNKLLKLMWCGKCQRVGHHEKDCRARAPARGGNSLRNVTCYGCGEKGHYKNKCPNRRDQPNECARGRA</sequence>
<dbReference type="SUPFAM" id="SSF57756">
    <property type="entry name" value="Retrovirus zinc finger-like domains"/>
    <property type="match status" value="1"/>
</dbReference>
<reference evidence="4" key="1">
    <citation type="journal article" date="2022" name="Int. J. Mol. Sci.">
        <title>Draft Genome of Tanacetum Coccineum: Genomic Comparison of Closely Related Tanacetum-Family Plants.</title>
        <authorList>
            <person name="Yamashiro T."/>
            <person name="Shiraishi A."/>
            <person name="Nakayama K."/>
            <person name="Satake H."/>
        </authorList>
    </citation>
    <scope>NUCLEOTIDE SEQUENCE</scope>
</reference>
<organism evidence="4 5">
    <name type="scientific">Tanacetum coccineum</name>
    <dbReference type="NCBI Taxonomy" id="301880"/>
    <lineage>
        <taxon>Eukaryota</taxon>
        <taxon>Viridiplantae</taxon>
        <taxon>Streptophyta</taxon>
        <taxon>Embryophyta</taxon>
        <taxon>Tracheophyta</taxon>
        <taxon>Spermatophyta</taxon>
        <taxon>Magnoliopsida</taxon>
        <taxon>eudicotyledons</taxon>
        <taxon>Gunneridae</taxon>
        <taxon>Pentapetalae</taxon>
        <taxon>asterids</taxon>
        <taxon>campanulids</taxon>
        <taxon>Asterales</taxon>
        <taxon>Asteraceae</taxon>
        <taxon>Asteroideae</taxon>
        <taxon>Anthemideae</taxon>
        <taxon>Anthemidinae</taxon>
        <taxon>Tanacetum</taxon>
    </lineage>
</organism>
<comment type="caution">
    <text evidence="4">The sequence shown here is derived from an EMBL/GenBank/DDBJ whole genome shotgun (WGS) entry which is preliminary data.</text>
</comment>
<dbReference type="EMBL" id="BQNB010017334">
    <property type="protein sequence ID" value="GJT61990.1"/>
    <property type="molecule type" value="Genomic_DNA"/>
</dbReference>
<keyword evidence="4" id="KW-0548">Nucleotidyltransferase</keyword>
<feature type="domain" description="CCHC-type" evidence="3">
    <location>
        <begin position="260"/>
        <end position="275"/>
    </location>
</feature>
<keyword evidence="1" id="KW-0862">Zinc</keyword>
<keyword evidence="4" id="KW-0695">RNA-directed DNA polymerase</keyword>
<keyword evidence="4" id="KW-0808">Transferase</keyword>
<reference evidence="4" key="2">
    <citation type="submission" date="2022-01" db="EMBL/GenBank/DDBJ databases">
        <authorList>
            <person name="Yamashiro T."/>
            <person name="Shiraishi A."/>
            <person name="Satake H."/>
            <person name="Nakayama K."/>
        </authorList>
    </citation>
    <scope>NUCLEOTIDE SEQUENCE</scope>
</reference>
<evidence type="ECO:0000256" key="1">
    <source>
        <dbReference type="PROSITE-ProRule" id="PRU00047"/>
    </source>
</evidence>
<keyword evidence="1" id="KW-0863">Zinc-finger</keyword>
<evidence type="ECO:0000256" key="2">
    <source>
        <dbReference type="SAM" id="MobiDB-lite"/>
    </source>
</evidence>
<keyword evidence="1" id="KW-0479">Metal-binding</keyword>
<evidence type="ECO:0000259" key="3">
    <source>
        <dbReference type="PROSITE" id="PS50158"/>
    </source>
</evidence>
<accession>A0ABQ5FF37</accession>
<dbReference type="Gene3D" id="4.10.60.10">
    <property type="entry name" value="Zinc finger, CCHC-type"/>
    <property type="match status" value="1"/>
</dbReference>
<name>A0ABQ5FF37_9ASTR</name>
<dbReference type="SMART" id="SM00343">
    <property type="entry name" value="ZnF_C2HC"/>
    <property type="match status" value="2"/>
</dbReference>